<accession>A0A814F565</accession>
<evidence type="ECO:0000313" key="8">
    <source>
        <dbReference type="Proteomes" id="UP000663829"/>
    </source>
</evidence>
<reference evidence="6" key="1">
    <citation type="submission" date="2021-02" db="EMBL/GenBank/DDBJ databases">
        <authorList>
            <person name="Nowell W R."/>
        </authorList>
    </citation>
    <scope>NUCLEOTIDE SEQUENCE</scope>
</reference>
<dbReference type="GO" id="GO:0006364">
    <property type="term" value="P:rRNA processing"/>
    <property type="evidence" value="ECO:0007669"/>
    <property type="project" value="InterPro"/>
</dbReference>
<dbReference type="Proteomes" id="UP000663829">
    <property type="component" value="Unassembled WGS sequence"/>
</dbReference>
<dbReference type="Pfam" id="PF04031">
    <property type="entry name" value="Las1"/>
    <property type="match status" value="1"/>
</dbReference>
<evidence type="ECO:0000313" key="7">
    <source>
        <dbReference type="EMBL" id="CAF3751055.1"/>
    </source>
</evidence>
<dbReference type="InterPro" id="IPR013636">
    <property type="entry name" value="ARMH3_C"/>
</dbReference>
<dbReference type="PANTHER" id="PTHR13608:SF3">
    <property type="entry name" value="ARMADILLO-LIKE HELICAL DOMAIN-CONTAINING PROTEIN 3"/>
    <property type="match status" value="1"/>
</dbReference>
<dbReference type="OrthoDB" id="2012278at2759"/>
<evidence type="ECO:0000256" key="1">
    <source>
        <dbReference type="ARBA" id="ARBA00004370"/>
    </source>
</evidence>
<dbReference type="InterPro" id="IPR039868">
    <property type="entry name" value="ARMD3-like"/>
</dbReference>
<name>A0A814F565_9BILA</name>
<comment type="subcellular location">
    <subcellularLocation>
        <location evidence="1">Membrane</location>
    </subcellularLocation>
</comment>
<sequence>MSNDKSFWPVKTQLKEKIIVLYDAIISGDQPYLDNGNFWCDFFLLKVNAKYLQDEIEKVHVDKYPMLKTQLNTLFDQCILYIKSTNRIRQLNAYYTLTVLINAVSRNQRNGFGYQAVDLLCGFDCAENKFESLIESINHTLMIDETISGSTILRNATFGLLLSMSTTMLNINENMLMDYLISNSVFDSITHLLSGPVLCSFHGYDICLFLTLLLQYHKYDISNTYIIRFSIYDDEVVLTGLAQIIASSINEFNRSNSSTGTEKCIGIIQRILSFQKRTKTRLSYSWRPLWSALISLLKFIQNCESQLLKHHDLFVFASKVINIFNLFITFGDTFLRSPEAYDELYYEIIRMFYVFDSLFSFACRYANNDNEFKESALKLMINLTNIKLITHHFNSKIETISNNQNNPLTEQQVLEIIRNNYDSLALKLHDDLDVYDLYVERESESANDIRSFVESAYSDNINDKRQAVNKIKVWEARNCRIPSPINALKHILNCEIIHEEQEQANFNENALHYACSVAVLKFVDAISTGYRKQNARLSYRNIAKQVDIPSHLISLRHDIAHSDLPPLSDLLEAVHYGKTWLRKNCFTEIFDEMSLFTDGAYSETLVLIAKETLHAYVDSKMDYVQNRTKKRREKFEGVIEEIEKALKMSGAKEIFADILIQCGKLLMLPIQLEKMNYDKGSSILLPLVVIKFWKPVFELCIENGLTMMLIKRFLSTIDPHSDSIINRQRVGWIFHIINEISTSSRAESILSIYNLNTIFNTLIRNIRPWFVEYLIDLVKLMGDDNLKQISHEKCQKLIEILNIYMIPYDDQRKDVQHIVTTDNNSNEYAIPRKQMYIRDMAMVDNYIIEDMAIPAGLMSTHENVTSAQYDLDYNHLTETRDCK</sequence>
<proteinExistence type="predicted"/>
<dbReference type="AlphaFoldDB" id="A0A814F565"/>
<keyword evidence="8" id="KW-1185">Reference proteome</keyword>
<evidence type="ECO:0000256" key="4">
    <source>
        <dbReference type="ARBA" id="ARBA00023136"/>
    </source>
</evidence>
<dbReference type="SMART" id="SM01158">
    <property type="entry name" value="DUF1741"/>
    <property type="match status" value="1"/>
</dbReference>
<protein>
    <recommendedName>
        <fullName evidence="5">Armadillo-like helical domain-containing protein</fullName>
    </recommendedName>
</protein>
<dbReference type="PANTHER" id="PTHR13608">
    <property type="entry name" value="ARMADILLO-LIKE HELICAL DOMAIN-CONTAINING PROTEIN 3"/>
    <property type="match status" value="1"/>
</dbReference>
<dbReference type="InterPro" id="IPR007174">
    <property type="entry name" value="Las1"/>
</dbReference>
<dbReference type="GO" id="GO:0090730">
    <property type="term" value="C:Las1 complex"/>
    <property type="evidence" value="ECO:0007669"/>
    <property type="project" value="InterPro"/>
</dbReference>
<evidence type="ECO:0000256" key="2">
    <source>
        <dbReference type="ARBA" id="ARBA00022692"/>
    </source>
</evidence>
<feature type="domain" description="Armadillo-like helical" evidence="5">
    <location>
        <begin position="238"/>
        <end position="453"/>
    </location>
</feature>
<dbReference type="GO" id="GO:0004519">
    <property type="term" value="F:endonuclease activity"/>
    <property type="evidence" value="ECO:0007669"/>
    <property type="project" value="InterPro"/>
</dbReference>
<dbReference type="GO" id="GO:0016020">
    <property type="term" value="C:membrane"/>
    <property type="evidence" value="ECO:0007669"/>
    <property type="project" value="UniProtKB-SubCell"/>
</dbReference>
<dbReference type="Proteomes" id="UP000681722">
    <property type="component" value="Unassembled WGS sequence"/>
</dbReference>
<evidence type="ECO:0000259" key="5">
    <source>
        <dbReference type="SMART" id="SM01158"/>
    </source>
</evidence>
<keyword evidence="3" id="KW-1133">Transmembrane helix</keyword>
<gene>
    <name evidence="6" type="ORF">GPM918_LOCUS12611</name>
    <name evidence="7" type="ORF">SRO942_LOCUS12611</name>
</gene>
<evidence type="ECO:0000313" key="6">
    <source>
        <dbReference type="EMBL" id="CAF0978259.1"/>
    </source>
</evidence>
<evidence type="ECO:0000256" key="3">
    <source>
        <dbReference type="ARBA" id="ARBA00022989"/>
    </source>
</evidence>
<dbReference type="Pfam" id="PF08427">
    <property type="entry name" value="ARMH3_C"/>
    <property type="match status" value="1"/>
</dbReference>
<keyword evidence="2" id="KW-0812">Transmembrane</keyword>
<dbReference type="EMBL" id="CAJOBC010002783">
    <property type="protein sequence ID" value="CAF3751055.1"/>
    <property type="molecule type" value="Genomic_DNA"/>
</dbReference>
<dbReference type="EMBL" id="CAJNOQ010002783">
    <property type="protein sequence ID" value="CAF0978259.1"/>
    <property type="molecule type" value="Genomic_DNA"/>
</dbReference>
<comment type="caution">
    <text evidence="6">The sequence shown here is derived from an EMBL/GenBank/DDBJ whole genome shotgun (WGS) entry which is preliminary data.</text>
</comment>
<keyword evidence="4" id="KW-0472">Membrane</keyword>
<organism evidence="6 8">
    <name type="scientific">Didymodactylos carnosus</name>
    <dbReference type="NCBI Taxonomy" id="1234261"/>
    <lineage>
        <taxon>Eukaryota</taxon>
        <taxon>Metazoa</taxon>
        <taxon>Spiralia</taxon>
        <taxon>Gnathifera</taxon>
        <taxon>Rotifera</taxon>
        <taxon>Eurotatoria</taxon>
        <taxon>Bdelloidea</taxon>
        <taxon>Philodinida</taxon>
        <taxon>Philodinidae</taxon>
        <taxon>Didymodactylos</taxon>
    </lineage>
</organism>